<feature type="transmembrane region" description="Helical" evidence="1">
    <location>
        <begin position="38"/>
        <end position="57"/>
    </location>
</feature>
<proteinExistence type="predicted"/>
<accession>A0ABQ6PR39</accession>
<keyword evidence="3" id="KW-1185">Reference proteome</keyword>
<reference evidence="2 3" key="1">
    <citation type="submission" date="2023-08" db="EMBL/GenBank/DDBJ databases">
        <title>Draft genome sequence of Algoriphagus confluentis.</title>
        <authorList>
            <person name="Takatani N."/>
            <person name="Hosokawa M."/>
            <person name="Sawabe T."/>
        </authorList>
    </citation>
    <scope>NUCLEOTIDE SEQUENCE [LARGE SCALE GENOMIC DNA]</scope>
    <source>
        <strain evidence="2 3">NBRC 111222</strain>
    </source>
</reference>
<dbReference type="EMBL" id="BTPD01000010">
    <property type="protein sequence ID" value="GMQ30469.1"/>
    <property type="molecule type" value="Genomic_DNA"/>
</dbReference>
<gene>
    <name evidence="2" type="ORF">Aconfl_31120</name>
</gene>
<dbReference type="Proteomes" id="UP001338309">
    <property type="component" value="Unassembled WGS sequence"/>
</dbReference>
<name>A0ABQ6PR39_9BACT</name>
<keyword evidence="1" id="KW-0812">Transmembrane</keyword>
<feature type="transmembrane region" description="Helical" evidence="1">
    <location>
        <begin position="69"/>
        <end position="89"/>
    </location>
</feature>
<sequence>MSLVEYLGWKIYGKISPNSVEIGFFSFQGLRGILENCLGAFLFALISIGLALILPSFRKNWKSNIHRPAWVGVILFCLALLAATSWGVFST</sequence>
<evidence type="ECO:0000313" key="3">
    <source>
        <dbReference type="Proteomes" id="UP001338309"/>
    </source>
</evidence>
<keyword evidence="1" id="KW-1133">Transmembrane helix</keyword>
<evidence type="ECO:0000256" key="1">
    <source>
        <dbReference type="SAM" id="Phobius"/>
    </source>
</evidence>
<comment type="caution">
    <text evidence="2">The sequence shown here is derived from an EMBL/GenBank/DDBJ whole genome shotgun (WGS) entry which is preliminary data.</text>
</comment>
<protein>
    <submittedName>
        <fullName evidence="2">Uncharacterized protein</fullName>
    </submittedName>
</protein>
<keyword evidence="1" id="KW-0472">Membrane</keyword>
<organism evidence="2 3">
    <name type="scientific">Algoriphagus confluentis</name>
    <dbReference type="NCBI Taxonomy" id="1697556"/>
    <lineage>
        <taxon>Bacteria</taxon>
        <taxon>Pseudomonadati</taxon>
        <taxon>Bacteroidota</taxon>
        <taxon>Cytophagia</taxon>
        <taxon>Cytophagales</taxon>
        <taxon>Cyclobacteriaceae</taxon>
        <taxon>Algoriphagus</taxon>
    </lineage>
</organism>
<evidence type="ECO:0000313" key="2">
    <source>
        <dbReference type="EMBL" id="GMQ30469.1"/>
    </source>
</evidence>